<dbReference type="GO" id="GO:0016747">
    <property type="term" value="F:acyltransferase activity, transferring groups other than amino-acyl groups"/>
    <property type="evidence" value="ECO:0007669"/>
    <property type="project" value="InterPro"/>
</dbReference>
<feature type="transmembrane region" description="Helical" evidence="1">
    <location>
        <begin position="148"/>
        <end position="168"/>
    </location>
</feature>
<evidence type="ECO:0000313" key="4">
    <source>
        <dbReference type="Proteomes" id="UP000189970"/>
    </source>
</evidence>
<feature type="transmembrane region" description="Helical" evidence="1">
    <location>
        <begin position="247"/>
        <end position="266"/>
    </location>
</feature>
<keyword evidence="4" id="KW-1185">Reference proteome</keyword>
<keyword evidence="1" id="KW-1133">Transmembrane helix</keyword>
<reference evidence="3 4" key="1">
    <citation type="submission" date="2017-02" db="EMBL/GenBank/DDBJ databases">
        <title>Vagococcus cremeus sp. nov., isolated from the small intestine of a marten, Martes flavigula.</title>
        <authorList>
            <person name="Tak E.J."/>
            <person name="Bae J.-W."/>
        </authorList>
    </citation>
    <scope>NUCLEOTIDE SEQUENCE [LARGE SCALE GENOMIC DNA]</scope>
    <source>
        <strain evidence="3 4">D7T301</strain>
    </source>
</reference>
<accession>A0A1V4DIJ1</accession>
<evidence type="ECO:0000256" key="1">
    <source>
        <dbReference type="SAM" id="Phobius"/>
    </source>
</evidence>
<dbReference type="RefSeq" id="WP_079347548.1">
    <property type="nucleotide sequence ID" value="NZ_MVAB01000001.1"/>
</dbReference>
<protein>
    <recommendedName>
        <fullName evidence="2">Acyltransferase 3 domain-containing protein</fullName>
    </recommendedName>
</protein>
<name>A0A1V4DIJ1_9ENTE</name>
<keyword evidence="1" id="KW-0812">Transmembrane</keyword>
<comment type="caution">
    <text evidence="3">The sequence shown here is derived from an EMBL/GenBank/DDBJ whole genome shotgun (WGS) entry which is preliminary data.</text>
</comment>
<feature type="transmembrane region" description="Helical" evidence="1">
    <location>
        <begin position="174"/>
        <end position="193"/>
    </location>
</feature>
<organism evidence="3 4">
    <name type="scientific">Vagococcus martis</name>
    <dbReference type="NCBI Taxonomy" id="1768210"/>
    <lineage>
        <taxon>Bacteria</taxon>
        <taxon>Bacillati</taxon>
        <taxon>Bacillota</taxon>
        <taxon>Bacilli</taxon>
        <taxon>Lactobacillales</taxon>
        <taxon>Enterococcaceae</taxon>
        <taxon>Vagococcus</taxon>
    </lineage>
</organism>
<dbReference type="AlphaFoldDB" id="A0A1V4DIJ1"/>
<feature type="transmembrane region" description="Helical" evidence="1">
    <location>
        <begin position="12"/>
        <end position="31"/>
    </location>
</feature>
<evidence type="ECO:0000313" key="3">
    <source>
        <dbReference type="EMBL" id="OPF88345.1"/>
    </source>
</evidence>
<dbReference type="Proteomes" id="UP000189970">
    <property type="component" value="Unassembled WGS sequence"/>
</dbReference>
<feature type="transmembrane region" description="Helical" evidence="1">
    <location>
        <begin position="318"/>
        <end position="340"/>
    </location>
</feature>
<feature type="transmembrane region" description="Helical" evidence="1">
    <location>
        <begin position="121"/>
        <end position="141"/>
    </location>
</feature>
<sequence length="364" mass="42571">MEKKRLSNFELLRIISIFLIVIHHFAIWTPWNFDQHSQSYRLLVNFLMIGGKLGVNVFVMITGYFMIKSNIKMKSIIKLIVQVTVFSVVLYGVTIYFNIQGSSLKWPDLINSMFPILFNRYWFMTAYLQLYLLIPLINIALNKITEINYVRFMTLFFVIFSIWPMIYFEAGTTSSHLSWFIFMYSLGAFFKLYQERFDKKAVSYFVKMSMSIVVTMLCTWGLTVLLSNSGNTGYYFVKDFLGWYTNIFVTREYSPFILVISIYLFLTFMKLPIKYNRFINYTASMILGVYLFQSTPVISGWLWKTVFRGHLVNSGVKLFFYSLCVGLVLTIIGVLLSIILNPIVRVLTNVIDKGLNNLLKKEIN</sequence>
<dbReference type="Pfam" id="PF01757">
    <property type="entry name" value="Acyl_transf_3"/>
    <property type="match status" value="1"/>
</dbReference>
<feature type="transmembrane region" description="Helical" evidence="1">
    <location>
        <begin position="43"/>
        <end position="67"/>
    </location>
</feature>
<dbReference type="EMBL" id="MVAB01000001">
    <property type="protein sequence ID" value="OPF88345.1"/>
    <property type="molecule type" value="Genomic_DNA"/>
</dbReference>
<feature type="domain" description="Acyltransferase 3" evidence="2">
    <location>
        <begin position="8"/>
        <end position="336"/>
    </location>
</feature>
<feature type="transmembrane region" description="Helical" evidence="1">
    <location>
        <begin position="79"/>
        <end position="99"/>
    </location>
</feature>
<feature type="transmembrane region" description="Helical" evidence="1">
    <location>
        <begin position="205"/>
        <end position="227"/>
    </location>
</feature>
<proteinExistence type="predicted"/>
<keyword evidence="1" id="KW-0472">Membrane</keyword>
<dbReference type="InterPro" id="IPR002656">
    <property type="entry name" value="Acyl_transf_3_dom"/>
</dbReference>
<evidence type="ECO:0000259" key="2">
    <source>
        <dbReference type="Pfam" id="PF01757"/>
    </source>
</evidence>
<gene>
    <name evidence="3" type="ORF">BW731_09260</name>
</gene>
<feature type="transmembrane region" description="Helical" evidence="1">
    <location>
        <begin position="278"/>
        <end position="298"/>
    </location>
</feature>